<evidence type="ECO:0000256" key="8">
    <source>
        <dbReference type="ARBA" id="ARBA00023010"/>
    </source>
</evidence>
<name>A0A939BEV4_9FIRM</name>
<dbReference type="InterPro" id="IPR003849">
    <property type="entry name" value="Preprotein_translocase_YajC"/>
</dbReference>
<evidence type="ECO:0000256" key="3">
    <source>
        <dbReference type="ARBA" id="ARBA00022448"/>
    </source>
</evidence>
<proteinExistence type="inferred from homology"/>
<feature type="transmembrane region" description="Helical" evidence="10">
    <location>
        <begin position="6"/>
        <end position="25"/>
    </location>
</feature>
<dbReference type="Pfam" id="PF02699">
    <property type="entry name" value="YajC"/>
    <property type="match status" value="1"/>
</dbReference>
<evidence type="ECO:0000256" key="1">
    <source>
        <dbReference type="ARBA" id="ARBA00004162"/>
    </source>
</evidence>
<evidence type="ECO:0000256" key="2">
    <source>
        <dbReference type="ARBA" id="ARBA00006742"/>
    </source>
</evidence>
<reference evidence="11" key="1">
    <citation type="submission" date="2020-08" db="EMBL/GenBank/DDBJ databases">
        <authorList>
            <person name="Cejkova D."/>
            <person name="Kubasova T."/>
            <person name="Jahodarova E."/>
            <person name="Rychlik I."/>
        </authorList>
    </citation>
    <scope>NUCLEOTIDE SEQUENCE</scope>
    <source>
        <strain evidence="11">An559</strain>
    </source>
</reference>
<protein>
    <submittedName>
        <fullName evidence="11">Preprotein translocase subunit YajC</fullName>
    </submittedName>
</protein>
<keyword evidence="4" id="KW-1003">Cell membrane</keyword>
<sequence>MDQFLAIAIQIVPFLLLIVVFYFVLIRPQRKRDKETQRMRNSIQVGDEVLTVGGIVGLVVSIKEDTVVVETGGDRSKIRLKRWAIQENLTQHEEASDN</sequence>
<evidence type="ECO:0000256" key="7">
    <source>
        <dbReference type="ARBA" id="ARBA00022989"/>
    </source>
</evidence>
<dbReference type="GO" id="GO:0015031">
    <property type="term" value="P:protein transport"/>
    <property type="evidence" value="ECO:0007669"/>
    <property type="project" value="UniProtKB-KW"/>
</dbReference>
<accession>A0A939BEV4</accession>
<comment type="similarity">
    <text evidence="2">Belongs to the YajC family.</text>
</comment>
<comment type="caution">
    <text evidence="11">The sequence shown here is derived from an EMBL/GenBank/DDBJ whole genome shotgun (WGS) entry which is preliminary data.</text>
</comment>
<reference evidence="11" key="2">
    <citation type="journal article" date="2021" name="Sci. Rep.">
        <title>The distribution of antibiotic resistance genes in chicken gut microbiota commensals.</title>
        <authorList>
            <person name="Juricova H."/>
            <person name="Matiasovicova J."/>
            <person name="Kubasova T."/>
            <person name="Cejkova D."/>
            <person name="Rychlik I."/>
        </authorList>
    </citation>
    <scope>NUCLEOTIDE SEQUENCE</scope>
    <source>
        <strain evidence="11">An559</strain>
    </source>
</reference>
<keyword evidence="9 10" id="KW-0472">Membrane</keyword>
<dbReference type="Proteomes" id="UP000774750">
    <property type="component" value="Unassembled WGS sequence"/>
</dbReference>
<evidence type="ECO:0000256" key="5">
    <source>
        <dbReference type="ARBA" id="ARBA00022692"/>
    </source>
</evidence>
<dbReference type="PANTHER" id="PTHR33909:SF1">
    <property type="entry name" value="SEC TRANSLOCON ACCESSORY COMPLEX SUBUNIT YAJC"/>
    <property type="match status" value="1"/>
</dbReference>
<dbReference type="GO" id="GO:0005886">
    <property type="term" value="C:plasma membrane"/>
    <property type="evidence" value="ECO:0007669"/>
    <property type="project" value="UniProtKB-SubCell"/>
</dbReference>
<evidence type="ECO:0000256" key="9">
    <source>
        <dbReference type="ARBA" id="ARBA00023136"/>
    </source>
</evidence>
<dbReference type="NCBIfam" id="TIGR00739">
    <property type="entry name" value="yajC"/>
    <property type="match status" value="1"/>
</dbReference>
<dbReference type="PANTHER" id="PTHR33909">
    <property type="entry name" value="SEC TRANSLOCON ACCESSORY COMPLEX SUBUNIT YAJC"/>
    <property type="match status" value="1"/>
</dbReference>
<dbReference type="SMART" id="SM01323">
    <property type="entry name" value="YajC"/>
    <property type="match status" value="1"/>
</dbReference>
<evidence type="ECO:0000256" key="6">
    <source>
        <dbReference type="ARBA" id="ARBA00022927"/>
    </source>
</evidence>
<keyword evidence="8" id="KW-0811">Translocation</keyword>
<keyword evidence="6" id="KW-0653">Protein transport</keyword>
<evidence type="ECO:0000313" key="11">
    <source>
        <dbReference type="EMBL" id="MBM6921357.1"/>
    </source>
</evidence>
<dbReference type="PRINTS" id="PR01853">
    <property type="entry name" value="YAJCTRNLCASE"/>
</dbReference>
<evidence type="ECO:0000313" key="12">
    <source>
        <dbReference type="Proteomes" id="UP000774750"/>
    </source>
</evidence>
<keyword evidence="12" id="KW-1185">Reference proteome</keyword>
<evidence type="ECO:0000256" key="10">
    <source>
        <dbReference type="SAM" id="Phobius"/>
    </source>
</evidence>
<dbReference type="AlphaFoldDB" id="A0A939BEV4"/>
<keyword evidence="5 10" id="KW-0812">Transmembrane</keyword>
<comment type="subcellular location">
    <subcellularLocation>
        <location evidence="1">Cell membrane</location>
        <topology evidence="1">Single-pass membrane protein</topology>
    </subcellularLocation>
</comment>
<keyword evidence="7 10" id="KW-1133">Transmembrane helix</keyword>
<keyword evidence="3" id="KW-0813">Transport</keyword>
<evidence type="ECO:0000256" key="4">
    <source>
        <dbReference type="ARBA" id="ARBA00022475"/>
    </source>
</evidence>
<organism evidence="11 12">
    <name type="scientific">Merdimmobilis hominis</name>
    <dbReference type="NCBI Taxonomy" id="2897707"/>
    <lineage>
        <taxon>Bacteria</taxon>
        <taxon>Bacillati</taxon>
        <taxon>Bacillota</taxon>
        <taxon>Clostridia</taxon>
        <taxon>Eubacteriales</taxon>
        <taxon>Oscillospiraceae</taxon>
        <taxon>Merdimmobilis</taxon>
    </lineage>
</organism>
<gene>
    <name evidence="11" type="primary">yajC</name>
    <name evidence="11" type="ORF">H6A12_09335</name>
</gene>
<dbReference type="RefSeq" id="WP_204447213.1">
    <property type="nucleotide sequence ID" value="NZ_JACJKY010000015.1"/>
</dbReference>
<dbReference type="EMBL" id="JACJKY010000015">
    <property type="protein sequence ID" value="MBM6921357.1"/>
    <property type="molecule type" value="Genomic_DNA"/>
</dbReference>